<dbReference type="AlphaFoldDB" id="A0A4C2A2E7"/>
<dbReference type="Proteomes" id="UP000299102">
    <property type="component" value="Unassembled WGS sequence"/>
</dbReference>
<accession>A0A4C2A2E7</accession>
<keyword evidence="2" id="KW-1185">Reference proteome</keyword>
<proteinExistence type="predicted"/>
<dbReference type="EMBL" id="BGZK01002378">
    <property type="protein sequence ID" value="GBP93454.1"/>
    <property type="molecule type" value="Genomic_DNA"/>
</dbReference>
<comment type="caution">
    <text evidence="1">The sequence shown here is derived from an EMBL/GenBank/DDBJ whole genome shotgun (WGS) entry which is preliminary data.</text>
</comment>
<reference evidence="1 2" key="1">
    <citation type="journal article" date="2019" name="Commun. Biol.">
        <title>The bagworm genome reveals a unique fibroin gene that provides high tensile strength.</title>
        <authorList>
            <person name="Kono N."/>
            <person name="Nakamura H."/>
            <person name="Ohtoshi R."/>
            <person name="Tomita M."/>
            <person name="Numata K."/>
            <person name="Arakawa K."/>
        </authorList>
    </citation>
    <scope>NUCLEOTIDE SEQUENCE [LARGE SCALE GENOMIC DNA]</scope>
</reference>
<evidence type="ECO:0000313" key="1">
    <source>
        <dbReference type="EMBL" id="GBP93454.1"/>
    </source>
</evidence>
<evidence type="ECO:0000313" key="2">
    <source>
        <dbReference type="Proteomes" id="UP000299102"/>
    </source>
</evidence>
<name>A0A4C2A2E7_EUMVA</name>
<sequence length="106" mass="12379">MRYDLASAVDYELLRRRSLTCLVILMYQHEHVDCVALNFHLHVDYRDRRILIQLAGRHGMYARAGTDRRRAALAIKELCQIKLVDPVALTYSYCCNEKIISLRNAQ</sequence>
<protein>
    <submittedName>
        <fullName evidence="1">Uncharacterized protein</fullName>
    </submittedName>
</protein>
<gene>
    <name evidence="1" type="ORF">EVAR_102826_1</name>
</gene>
<organism evidence="1 2">
    <name type="scientific">Eumeta variegata</name>
    <name type="common">Bagworm moth</name>
    <name type="synonym">Eumeta japonica</name>
    <dbReference type="NCBI Taxonomy" id="151549"/>
    <lineage>
        <taxon>Eukaryota</taxon>
        <taxon>Metazoa</taxon>
        <taxon>Ecdysozoa</taxon>
        <taxon>Arthropoda</taxon>
        <taxon>Hexapoda</taxon>
        <taxon>Insecta</taxon>
        <taxon>Pterygota</taxon>
        <taxon>Neoptera</taxon>
        <taxon>Endopterygota</taxon>
        <taxon>Lepidoptera</taxon>
        <taxon>Glossata</taxon>
        <taxon>Ditrysia</taxon>
        <taxon>Tineoidea</taxon>
        <taxon>Psychidae</taxon>
        <taxon>Oiketicinae</taxon>
        <taxon>Eumeta</taxon>
    </lineage>
</organism>